<dbReference type="GO" id="GO:0006352">
    <property type="term" value="P:DNA-templated transcription initiation"/>
    <property type="evidence" value="ECO:0007669"/>
    <property type="project" value="InterPro"/>
</dbReference>
<proteinExistence type="inferred from homology"/>
<feature type="domain" description="RNA polymerase sigma-70 region 2" evidence="6">
    <location>
        <begin position="27"/>
        <end position="93"/>
    </location>
</feature>
<evidence type="ECO:0000256" key="1">
    <source>
        <dbReference type="ARBA" id="ARBA00023015"/>
    </source>
</evidence>
<evidence type="ECO:0000256" key="2">
    <source>
        <dbReference type="ARBA" id="ARBA00023082"/>
    </source>
</evidence>
<evidence type="ECO:0000259" key="6">
    <source>
        <dbReference type="Pfam" id="PF04542"/>
    </source>
</evidence>
<dbReference type="InterPro" id="IPR014284">
    <property type="entry name" value="RNA_pol_sigma-70_dom"/>
</dbReference>
<dbReference type="Gene3D" id="1.10.1740.10">
    <property type="match status" value="1"/>
</dbReference>
<dbReference type="OrthoDB" id="266768at2"/>
<gene>
    <name evidence="7" type="ORF">LNTAR_07444</name>
</gene>
<organism evidence="7 8">
    <name type="scientific">Lentisphaera araneosa HTCC2155</name>
    <dbReference type="NCBI Taxonomy" id="313628"/>
    <lineage>
        <taxon>Bacteria</taxon>
        <taxon>Pseudomonadati</taxon>
        <taxon>Lentisphaerota</taxon>
        <taxon>Lentisphaeria</taxon>
        <taxon>Lentisphaerales</taxon>
        <taxon>Lentisphaeraceae</taxon>
        <taxon>Lentisphaera</taxon>
    </lineage>
</organism>
<dbReference type="GO" id="GO:0003677">
    <property type="term" value="F:DNA binding"/>
    <property type="evidence" value="ECO:0007669"/>
    <property type="project" value="UniProtKB-KW"/>
</dbReference>
<evidence type="ECO:0000256" key="5">
    <source>
        <dbReference type="RuleBase" id="RU000716"/>
    </source>
</evidence>
<protein>
    <recommendedName>
        <fullName evidence="5">RNA polymerase sigma factor</fullName>
    </recommendedName>
</protein>
<evidence type="ECO:0000256" key="3">
    <source>
        <dbReference type="ARBA" id="ARBA00023125"/>
    </source>
</evidence>
<keyword evidence="2 5" id="KW-0731">Sigma factor</keyword>
<name>A6DN24_9BACT</name>
<keyword evidence="1 5" id="KW-0805">Transcription regulation</keyword>
<reference evidence="7 8" key="1">
    <citation type="journal article" date="2010" name="J. Bacteriol.">
        <title>Genome sequence of Lentisphaera araneosa HTCC2155T, the type species of the order Lentisphaerales in the phylum Lentisphaerae.</title>
        <authorList>
            <person name="Thrash J.C."/>
            <person name="Cho J.C."/>
            <person name="Vergin K.L."/>
            <person name="Morris R.M."/>
            <person name="Giovannoni S.J."/>
        </authorList>
    </citation>
    <scope>NUCLEOTIDE SEQUENCE [LARGE SCALE GENOMIC DNA]</scope>
    <source>
        <strain evidence="7 8">HTCC2155</strain>
    </source>
</reference>
<dbReference type="Pfam" id="PF04542">
    <property type="entry name" value="Sigma70_r2"/>
    <property type="match status" value="1"/>
</dbReference>
<dbReference type="NCBIfam" id="TIGR02937">
    <property type="entry name" value="sigma70-ECF"/>
    <property type="match status" value="1"/>
</dbReference>
<dbReference type="InterPro" id="IPR000838">
    <property type="entry name" value="RNA_pol_sigma70_ECF_CS"/>
</dbReference>
<comment type="similarity">
    <text evidence="5">Belongs to the sigma-70 factor family. ECF subfamily.</text>
</comment>
<dbReference type="PANTHER" id="PTHR43133">
    <property type="entry name" value="RNA POLYMERASE ECF-TYPE SIGMA FACTO"/>
    <property type="match status" value="1"/>
</dbReference>
<dbReference type="AlphaFoldDB" id="A6DN24"/>
<comment type="caution">
    <text evidence="7">The sequence shown here is derived from an EMBL/GenBank/DDBJ whole genome shotgun (WGS) entry which is preliminary data.</text>
</comment>
<dbReference type="STRING" id="313628.LNTAR_07444"/>
<dbReference type="InterPro" id="IPR007627">
    <property type="entry name" value="RNA_pol_sigma70_r2"/>
</dbReference>
<accession>A6DN24</accession>
<keyword evidence="4 5" id="KW-0804">Transcription</keyword>
<sequence length="191" mass="22169">MALSNSEVAKIVEAILAGDKNQFRIIIHEYELMLRSYLATKLYKQDEVDDLAQETFITAFKKLEAFDTEMNMHSWLFGIAHNHLRNHFKTTKRRNNAMDNLREHIFVNIEDKLQEASQSLDSEQVGRLLHCINKLPDKLSKIVQTGLRGLRLDSLETELEMNRNAIYQARFRANDMLKKCIQSSTLEEGSL</sequence>
<dbReference type="SUPFAM" id="SSF88946">
    <property type="entry name" value="Sigma2 domain of RNA polymerase sigma factors"/>
    <property type="match status" value="1"/>
</dbReference>
<keyword evidence="8" id="KW-1185">Reference proteome</keyword>
<keyword evidence="3 5" id="KW-0238">DNA-binding</keyword>
<dbReference type="InterPro" id="IPR039425">
    <property type="entry name" value="RNA_pol_sigma-70-like"/>
</dbReference>
<evidence type="ECO:0000256" key="4">
    <source>
        <dbReference type="ARBA" id="ARBA00023163"/>
    </source>
</evidence>
<dbReference type="InterPro" id="IPR013325">
    <property type="entry name" value="RNA_pol_sigma_r2"/>
</dbReference>
<dbReference type="Proteomes" id="UP000004947">
    <property type="component" value="Unassembled WGS sequence"/>
</dbReference>
<dbReference type="RefSeq" id="WP_007279267.1">
    <property type="nucleotide sequence ID" value="NZ_ABCK01000012.1"/>
</dbReference>
<dbReference type="eggNOG" id="COG1595">
    <property type="taxonomic scope" value="Bacteria"/>
</dbReference>
<evidence type="ECO:0000313" key="7">
    <source>
        <dbReference type="EMBL" id="EDM27060.1"/>
    </source>
</evidence>
<evidence type="ECO:0000313" key="8">
    <source>
        <dbReference type="Proteomes" id="UP000004947"/>
    </source>
</evidence>
<dbReference type="PANTHER" id="PTHR43133:SF51">
    <property type="entry name" value="RNA POLYMERASE SIGMA FACTOR"/>
    <property type="match status" value="1"/>
</dbReference>
<dbReference type="GO" id="GO:0016987">
    <property type="term" value="F:sigma factor activity"/>
    <property type="evidence" value="ECO:0007669"/>
    <property type="project" value="UniProtKB-KW"/>
</dbReference>
<dbReference type="PROSITE" id="PS01063">
    <property type="entry name" value="SIGMA70_ECF"/>
    <property type="match status" value="1"/>
</dbReference>
<dbReference type="EMBL" id="ABCK01000012">
    <property type="protein sequence ID" value="EDM27060.1"/>
    <property type="molecule type" value="Genomic_DNA"/>
</dbReference>